<evidence type="ECO:0000256" key="3">
    <source>
        <dbReference type="ARBA" id="ARBA00023163"/>
    </source>
</evidence>
<keyword evidence="2" id="KW-0238">DNA-binding</keyword>
<dbReference type="CDD" id="cd05013">
    <property type="entry name" value="SIS_RpiR"/>
    <property type="match status" value="1"/>
</dbReference>
<dbReference type="InterPro" id="IPR000281">
    <property type="entry name" value="HTH_RpiR"/>
</dbReference>
<dbReference type="PROSITE" id="PS51464">
    <property type="entry name" value="SIS"/>
    <property type="match status" value="1"/>
</dbReference>
<accession>A0A564W7G4</accession>
<dbReference type="InterPro" id="IPR046348">
    <property type="entry name" value="SIS_dom_sf"/>
</dbReference>
<evidence type="ECO:0000256" key="2">
    <source>
        <dbReference type="ARBA" id="ARBA00023125"/>
    </source>
</evidence>
<dbReference type="Proteomes" id="UP000408482">
    <property type="component" value="Unassembled WGS sequence"/>
</dbReference>
<evidence type="ECO:0000259" key="5">
    <source>
        <dbReference type="PROSITE" id="PS51464"/>
    </source>
</evidence>
<evidence type="ECO:0000259" key="4">
    <source>
        <dbReference type="PROSITE" id="PS51071"/>
    </source>
</evidence>
<reference evidence="6 7" key="1">
    <citation type="submission" date="2019-07" db="EMBL/GenBank/DDBJ databases">
        <authorList>
            <person name="Hibberd C M."/>
            <person name="Gehrig L. J."/>
            <person name="Chang H.-W."/>
            <person name="Venkatesh S."/>
        </authorList>
    </citation>
    <scope>NUCLEOTIDE SEQUENCE [LARGE SCALE GENOMIC DNA]</scope>
    <source>
        <strain evidence="6">Blautia_luti_SSTS_Bg7063</strain>
    </source>
</reference>
<dbReference type="InterPro" id="IPR047640">
    <property type="entry name" value="RpiR-like"/>
</dbReference>
<evidence type="ECO:0000256" key="1">
    <source>
        <dbReference type="ARBA" id="ARBA00023015"/>
    </source>
</evidence>
<dbReference type="PANTHER" id="PTHR30514">
    <property type="entry name" value="GLUCOKINASE"/>
    <property type="match status" value="1"/>
</dbReference>
<feature type="domain" description="HTH rpiR-type" evidence="4">
    <location>
        <begin position="6"/>
        <end position="81"/>
    </location>
</feature>
<keyword evidence="1" id="KW-0805">Transcription regulation</keyword>
<gene>
    <name evidence="6" type="primary">ybbH</name>
    <name evidence="6" type="ORF">RSSSTS7063_00532</name>
</gene>
<dbReference type="EMBL" id="CABHNW010000134">
    <property type="protein sequence ID" value="VUX39932.1"/>
    <property type="molecule type" value="Genomic_DNA"/>
</dbReference>
<dbReference type="GO" id="GO:1901135">
    <property type="term" value="P:carbohydrate derivative metabolic process"/>
    <property type="evidence" value="ECO:0007669"/>
    <property type="project" value="InterPro"/>
</dbReference>
<sequence>MEYYVKSVVPVIESNYDKFTPVEKEIADFFIHNQKRMDFSIKNISETLFTSKATLVRFAQKCGYHGYKEFIYQYEETFIEKSEKITGNTRMVLNAYQELLNKAYSLVDERQIGKITGYFNKADRVLVCGLGSSGLSAREMEIRFMRIGVNVDSLADPDMMKMSSVFQNKNSLVLGFSLSGEREEVRYLLRESYNKGAKTVLFTTKNRVAFDEYCSEVVLLPSLKHLNHGDVISPQFPILVMLDIIYAYYVEQNKYIRKGMHDSTLRALEEGEKNHKEVY</sequence>
<evidence type="ECO:0000313" key="7">
    <source>
        <dbReference type="Proteomes" id="UP000408482"/>
    </source>
</evidence>
<dbReference type="InterPro" id="IPR001347">
    <property type="entry name" value="SIS_dom"/>
</dbReference>
<dbReference type="SUPFAM" id="SSF46689">
    <property type="entry name" value="Homeodomain-like"/>
    <property type="match status" value="1"/>
</dbReference>
<dbReference type="PANTHER" id="PTHR30514:SF21">
    <property type="entry name" value="RPIR-FAMILY TRANSCRIPTIONAL REGULATOR"/>
    <property type="match status" value="1"/>
</dbReference>
<dbReference type="GO" id="GO:0003677">
    <property type="term" value="F:DNA binding"/>
    <property type="evidence" value="ECO:0007669"/>
    <property type="project" value="UniProtKB-KW"/>
</dbReference>
<keyword evidence="3" id="KW-0804">Transcription</keyword>
<evidence type="ECO:0000313" key="6">
    <source>
        <dbReference type="EMBL" id="VUX39932.1"/>
    </source>
</evidence>
<dbReference type="InterPro" id="IPR035472">
    <property type="entry name" value="RpiR-like_SIS"/>
</dbReference>
<dbReference type="PROSITE" id="PS51071">
    <property type="entry name" value="HTH_RPIR"/>
    <property type="match status" value="1"/>
</dbReference>
<keyword evidence="7" id="KW-1185">Reference proteome</keyword>
<dbReference type="Pfam" id="PF01380">
    <property type="entry name" value="SIS"/>
    <property type="match status" value="1"/>
</dbReference>
<name>A0A564W7G4_9FIRM</name>
<dbReference type="Pfam" id="PF01418">
    <property type="entry name" value="HTH_6"/>
    <property type="match status" value="1"/>
</dbReference>
<protein>
    <submittedName>
        <fullName evidence="6">Putative HTH-type transcriptional regulator YbbH</fullName>
    </submittedName>
</protein>
<feature type="domain" description="SIS" evidence="5">
    <location>
        <begin position="115"/>
        <end position="255"/>
    </location>
</feature>
<dbReference type="AlphaFoldDB" id="A0A564W7G4"/>
<dbReference type="SUPFAM" id="SSF53697">
    <property type="entry name" value="SIS domain"/>
    <property type="match status" value="1"/>
</dbReference>
<dbReference type="GO" id="GO:0003700">
    <property type="term" value="F:DNA-binding transcription factor activity"/>
    <property type="evidence" value="ECO:0007669"/>
    <property type="project" value="InterPro"/>
</dbReference>
<proteinExistence type="predicted"/>
<dbReference type="InterPro" id="IPR036388">
    <property type="entry name" value="WH-like_DNA-bd_sf"/>
</dbReference>
<dbReference type="Gene3D" id="1.10.10.10">
    <property type="entry name" value="Winged helix-like DNA-binding domain superfamily/Winged helix DNA-binding domain"/>
    <property type="match status" value="1"/>
</dbReference>
<dbReference type="Gene3D" id="3.40.50.10490">
    <property type="entry name" value="Glucose-6-phosphate isomerase like protein, domain 1"/>
    <property type="match status" value="1"/>
</dbReference>
<dbReference type="RefSeq" id="WP_144094375.1">
    <property type="nucleotide sequence ID" value="NZ_CABHMX010000007.1"/>
</dbReference>
<organism evidence="6 7">
    <name type="scientific">Blautia luti</name>
    <dbReference type="NCBI Taxonomy" id="89014"/>
    <lineage>
        <taxon>Bacteria</taxon>
        <taxon>Bacillati</taxon>
        <taxon>Bacillota</taxon>
        <taxon>Clostridia</taxon>
        <taxon>Lachnospirales</taxon>
        <taxon>Lachnospiraceae</taxon>
        <taxon>Blautia</taxon>
    </lineage>
</organism>
<dbReference type="InterPro" id="IPR009057">
    <property type="entry name" value="Homeodomain-like_sf"/>
</dbReference>
<dbReference type="GO" id="GO:0097367">
    <property type="term" value="F:carbohydrate derivative binding"/>
    <property type="evidence" value="ECO:0007669"/>
    <property type="project" value="InterPro"/>
</dbReference>